<dbReference type="GO" id="GO:0016459">
    <property type="term" value="C:myosin complex"/>
    <property type="evidence" value="ECO:0007669"/>
    <property type="project" value="UniProtKB-KW"/>
</dbReference>
<dbReference type="GO" id="GO:0004100">
    <property type="term" value="F:chitin synthase activity"/>
    <property type="evidence" value="ECO:0007669"/>
    <property type="project" value="UniProtKB-EC"/>
</dbReference>
<evidence type="ECO:0000313" key="21">
    <source>
        <dbReference type="EMBL" id="KAK0621540.1"/>
    </source>
</evidence>
<keyword evidence="13" id="KW-0325">Glycoprotein</keyword>
<feature type="transmembrane region" description="Helical" evidence="18">
    <location>
        <begin position="1587"/>
        <end position="1605"/>
    </location>
</feature>
<keyword evidence="4" id="KW-0328">Glycosyltransferase</keyword>
<dbReference type="PROSITE" id="PS00675">
    <property type="entry name" value="SIGMA54_INTERACT_1"/>
    <property type="match status" value="1"/>
</dbReference>
<feature type="transmembrane region" description="Helical" evidence="18">
    <location>
        <begin position="1188"/>
        <end position="1207"/>
    </location>
</feature>
<feature type="region of interest" description="Disordered" evidence="17">
    <location>
        <begin position="1"/>
        <end position="27"/>
    </location>
</feature>
<evidence type="ECO:0000256" key="16">
    <source>
        <dbReference type="PROSITE-ProRule" id="PRU00782"/>
    </source>
</evidence>
<dbReference type="InterPro" id="IPR036037">
    <property type="entry name" value="MYSc_Myo17"/>
</dbReference>
<sequence length="1877" mass="207730">MALNLPPLGGSGGGAHTQPSLPSLPAHLQSDTHLTAHLASRFHVSLPVSRLSSHALISFNTYTKSTKGDGSRDSSAMGGAEDMAERAYIRLGHRSENQSVLFLGESGSGKTTVRSHLLTAILNKSSTPLSRKVSLAAYIFDTLTTTKTATTPTASKAGLFCELQYDTASTTSPVLIGAKVLDHRLERSRIADVPTGERNFHVLYYLLAGTSAGEKSHLGLEDPHGSTGKRWRYLGHPTQLKVGINDAEGFQLFKDALRKLEFPRPEIADICRILACILHIGQLEFETTSSTLATGDDSGGFSHEGGETVTAVKNKDVLGIIAAFLGVGALELQTILGYKTKMIHKERVTVMLDPVGARANANELARTLYSLLVAYIIETINQKLSAPEESICNTFSIIDFPGFQQQASTGSKLDQLLNNAATESMYNLALQNFFDRKADMLETEEVSVPATSYFDNSDTVKGLLKTGNGLLSILDDQTRRHRTDAQLLESLRKRFEGKNPAIQVGSATAKLPGSNFYTENPAAAFTVKHYAGEIEYPVKGLVEDNGEVISGDLMTLINASKSTFVARLFGQEALQTVVHPQERTTVVQASVSSKPMRAPSIMSRRGRPSTARTGRLRQEREMSVDQSIDANQEDEPRQSTNSRGTEQGASGQFLAALDNVTRSFTAPNTNCYFVFCLKPNDRRIANQFDSKCVRAQVQTFGIAEISQRLRSADFSLFLPFGEFLGLADAETVLVGSEREKVEVVVEDKRWPSNEVAIGSTGVFLSERCWMEIAQLGDQSSRYGVPSDGGDGLTPNPFGDPTGGSFTSSNTPGLYNDKKTGYFGAAGEIDGRSEAGASALHGDMFKNLDTREQMAERGNEKAMVEVEEYRDSASRKRWVFIVYLLTFFIPDFAIRYIGRMPRKDVRVAWREKLAINMIIWFACLVSAFFIVLFPLLLCPKQNVYSSSELQSYDGKDGNTAYAAIRGKVFDIGKFSSRHYPSYISTKSITAYGGLDITSLFPVQVSALCDGQYGSIDPTVTLDYKNTNVTGSASVISSQDLNAKYHDFRYFQNDTRADWFTEMMIMMEHNYKVGNVGYSPEYVSTLANKRNSIAMLYGKVYDLTQYTKGGQQQKAPAGQPLPDDPNAINFMHPLVVDLFVQKAGEDVSKLWESLALDSYQRPAMQRCLDQLFYVGDVDTRNSVRCKFSEYLVLAISILLASVIAFKFFAALQFGTKNMPENLDKFVMCQIPAYTEDEDSLRRAIDSAARMQYDDKRKLLVIICDGMIIGQGNDRPTPRIVLDILGVSHDVQPESLSFESLGEGLKQHNMGKVYSGLYEVQGHIVPFVVVVKIGKPSEVSRPGNRGKRDSQMIIMRFLNRVHYNMAMSPLELEIYHQIRNVIGVNPTFYEYLMQIDADTVVAPDSATRMVSAFLDDTRLIAVCGETALTNAKASFVTMIQVYEYYISHNLSKAFESLFGSVTCLPGCFSMYRIRAAESGKPLFVSREVVDAYSTIRVDTLHMKNLLHLGEDRYLTTLLLKFHSSYKTKYIFDAHAWTIAPDSWEVFLSQRRRWINSTVHNLMELIPLAQLCGFCCFSMRFIVFIDLMSTVVQPVTVAYIVYLIVMVVQKATVIPITAFVLLGAIYGLQAIIFILRRKWEMIGWMVLYILAVPVFSFGLPLYAFWHMDDFNWGNTRVVAGESGKKVVISDEGKFDPASIPRKKWEEYQAELWDTQTAREDARSEVSGLSYATKPGAGFSEYGYGGAGGFYGQPPSRPGSTTGYPIYTEKSPMPGNQSRMSIAASEMLMAGNNRTSQFGGSQFFAGGAASPSQQELEMTNLAGMPSDDALLAEIRDILRTADLMTVTKKGVKMELERRFNVPLDSRRAYISSATEALLSGQL</sequence>
<keyword evidence="5" id="KW-0808">Transferase</keyword>
<dbReference type="Gene3D" id="3.90.550.10">
    <property type="entry name" value="Spore Coat Polysaccharide Biosynthesis Protein SpsA, Chain A"/>
    <property type="match status" value="1"/>
</dbReference>
<feature type="transmembrane region" description="Helical" evidence="18">
    <location>
        <begin position="877"/>
        <end position="896"/>
    </location>
</feature>
<feature type="compositionally biased region" description="Polar residues" evidence="17">
    <location>
        <begin position="638"/>
        <end position="649"/>
    </location>
</feature>
<feature type="domain" description="DEK-C" evidence="20">
    <location>
        <begin position="1819"/>
        <end position="1874"/>
    </location>
</feature>
<evidence type="ECO:0000256" key="9">
    <source>
        <dbReference type="ARBA" id="ARBA00022989"/>
    </source>
</evidence>
<dbReference type="Pfam" id="PF03142">
    <property type="entry name" value="Chitin_synth_2"/>
    <property type="match status" value="1"/>
</dbReference>
<evidence type="ECO:0000256" key="8">
    <source>
        <dbReference type="ARBA" id="ARBA00022840"/>
    </source>
</evidence>
<evidence type="ECO:0000313" key="22">
    <source>
        <dbReference type="Proteomes" id="UP001174934"/>
    </source>
</evidence>
<evidence type="ECO:0000256" key="6">
    <source>
        <dbReference type="ARBA" id="ARBA00022692"/>
    </source>
</evidence>
<evidence type="ECO:0000256" key="5">
    <source>
        <dbReference type="ARBA" id="ARBA00022679"/>
    </source>
</evidence>
<dbReference type="EC" id="2.4.1.16" evidence="2"/>
<evidence type="ECO:0000256" key="17">
    <source>
        <dbReference type="SAM" id="MobiDB-lite"/>
    </source>
</evidence>
<dbReference type="Proteomes" id="UP001174934">
    <property type="component" value="Unassembled WGS sequence"/>
</dbReference>
<evidence type="ECO:0000256" key="10">
    <source>
        <dbReference type="ARBA" id="ARBA00023123"/>
    </source>
</evidence>
<dbReference type="GO" id="GO:0030428">
    <property type="term" value="C:cell septum"/>
    <property type="evidence" value="ECO:0007669"/>
    <property type="project" value="TreeGrafter"/>
</dbReference>
<dbReference type="GO" id="GO:0005524">
    <property type="term" value="F:ATP binding"/>
    <property type="evidence" value="ECO:0007669"/>
    <property type="project" value="UniProtKB-UniRule"/>
</dbReference>
<dbReference type="InterPro" id="IPR027417">
    <property type="entry name" value="P-loop_NTPase"/>
</dbReference>
<name>A0AA39WUF9_9PEZI</name>
<dbReference type="SMART" id="SM00242">
    <property type="entry name" value="MYSc"/>
    <property type="match status" value="1"/>
</dbReference>
<dbReference type="SUPFAM" id="SSF55856">
    <property type="entry name" value="Cytochrome b5-like heme/steroid binding domain"/>
    <property type="match status" value="1"/>
</dbReference>
<dbReference type="InterPro" id="IPR036400">
    <property type="entry name" value="Cyt_B5-like_heme/steroid_sf"/>
</dbReference>
<dbReference type="Gene3D" id="1.20.120.720">
    <property type="entry name" value="Myosin VI head, motor domain, U50 subdomain"/>
    <property type="match status" value="1"/>
</dbReference>
<keyword evidence="7 16" id="KW-0547">Nucleotide-binding</keyword>
<dbReference type="PROSITE" id="PS51998">
    <property type="entry name" value="DEK_C"/>
    <property type="match status" value="1"/>
</dbReference>
<dbReference type="Pfam" id="PF08766">
    <property type="entry name" value="DEK_C"/>
    <property type="match status" value="1"/>
</dbReference>
<feature type="domain" description="Myosin motor" evidence="19">
    <location>
        <begin position="1"/>
        <end position="777"/>
    </location>
</feature>
<feature type="binding site" evidence="16">
    <location>
        <begin position="104"/>
        <end position="111"/>
    </location>
    <ligand>
        <name>ATP</name>
        <dbReference type="ChEBI" id="CHEBI:30616"/>
    </ligand>
</feature>
<evidence type="ECO:0000256" key="15">
    <source>
        <dbReference type="ARBA" id="ARBA00049510"/>
    </source>
</evidence>
<dbReference type="FunFam" id="1.20.58.530:FF:000017">
    <property type="entry name" value="Chitin synthase ChsE"/>
    <property type="match status" value="1"/>
</dbReference>
<dbReference type="GO" id="GO:0031505">
    <property type="term" value="P:fungal-type cell wall organization"/>
    <property type="evidence" value="ECO:0007669"/>
    <property type="project" value="TreeGrafter"/>
</dbReference>
<feature type="region of interest" description="Disordered" evidence="17">
    <location>
        <begin position="780"/>
        <end position="811"/>
    </location>
</feature>
<dbReference type="InterPro" id="IPR001609">
    <property type="entry name" value="Myosin_head_motor_dom-like"/>
</dbReference>
<keyword evidence="14 16" id="KW-0009">Actin-binding</keyword>
<keyword evidence="12 16" id="KW-0505">Motor protein</keyword>
<dbReference type="SMART" id="SM01117">
    <property type="entry name" value="Cyt-b5"/>
    <property type="match status" value="2"/>
</dbReference>
<dbReference type="PANTHER" id="PTHR22914:SF45">
    <property type="entry name" value="CHITIN SYNTHASE"/>
    <property type="match status" value="1"/>
</dbReference>
<evidence type="ECO:0000256" key="2">
    <source>
        <dbReference type="ARBA" id="ARBA00012543"/>
    </source>
</evidence>
<keyword evidence="6 18" id="KW-0812">Transmembrane</keyword>
<reference evidence="21" key="1">
    <citation type="submission" date="2023-06" db="EMBL/GenBank/DDBJ databases">
        <title>Genome-scale phylogeny and comparative genomics of the fungal order Sordariales.</title>
        <authorList>
            <consortium name="Lawrence Berkeley National Laboratory"/>
            <person name="Hensen N."/>
            <person name="Bonometti L."/>
            <person name="Westerberg I."/>
            <person name="Brannstrom I.O."/>
            <person name="Guillou S."/>
            <person name="Cros-Aarteil S."/>
            <person name="Calhoun S."/>
            <person name="Haridas S."/>
            <person name="Kuo A."/>
            <person name="Mondo S."/>
            <person name="Pangilinan J."/>
            <person name="Riley R."/>
            <person name="LaButti K."/>
            <person name="Andreopoulos B."/>
            <person name="Lipzen A."/>
            <person name="Chen C."/>
            <person name="Yanf M."/>
            <person name="Daum C."/>
            <person name="Ng V."/>
            <person name="Clum A."/>
            <person name="Steindorff A."/>
            <person name="Ohm R."/>
            <person name="Martin F."/>
            <person name="Silar P."/>
            <person name="Natvig D."/>
            <person name="Lalanne C."/>
            <person name="Gautier V."/>
            <person name="Ament-velasquez S.L."/>
            <person name="Kruys A."/>
            <person name="Hutchinson M.I."/>
            <person name="Powell A.J."/>
            <person name="Barry K."/>
            <person name="Miller A.N."/>
            <person name="Grigoriev I.V."/>
            <person name="Debuchy R."/>
            <person name="Gladieux P."/>
            <person name="Thoren M.H."/>
            <person name="Johannesson H."/>
        </authorList>
    </citation>
    <scope>NUCLEOTIDE SEQUENCE</scope>
    <source>
        <strain evidence="21">SMH3391-2</strain>
    </source>
</reference>
<evidence type="ECO:0000259" key="20">
    <source>
        <dbReference type="PROSITE" id="PS51998"/>
    </source>
</evidence>
<evidence type="ECO:0000259" key="19">
    <source>
        <dbReference type="PROSITE" id="PS51456"/>
    </source>
</evidence>
<evidence type="ECO:0000256" key="14">
    <source>
        <dbReference type="ARBA" id="ARBA00023203"/>
    </source>
</evidence>
<dbReference type="Pfam" id="PF00063">
    <property type="entry name" value="Myosin_head"/>
    <property type="match status" value="1"/>
</dbReference>
<keyword evidence="10 16" id="KW-0518">Myosin</keyword>
<dbReference type="GO" id="GO:0006031">
    <property type="term" value="P:chitin biosynthetic process"/>
    <property type="evidence" value="ECO:0007669"/>
    <property type="project" value="TreeGrafter"/>
</dbReference>
<dbReference type="InterPro" id="IPR004835">
    <property type="entry name" value="Chitin_synth"/>
</dbReference>
<dbReference type="InterPro" id="IPR025662">
    <property type="entry name" value="Sigma_54_int_dom_ATP-bd_1"/>
</dbReference>
<dbReference type="SUPFAM" id="SSF52540">
    <property type="entry name" value="P-loop containing nucleoside triphosphate hydrolases"/>
    <property type="match status" value="1"/>
</dbReference>
<keyword evidence="3" id="KW-1003">Cell membrane</keyword>
<dbReference type="FunFam" id="3.40.850.10:FF:000055">
    <property type="entry name" value="Chitin synthase ChsE"/>
    <property type="match status" value="1"/>
</dbReference>
<feature type="transmembrane region" description="Helical" evidence="18">
    <location>
        <begin position="917"/>
        <end position="936"/>
    </location>
</feature>
<evidence type="ECO:0000256" key="12">
    <source>
        <dbReference type="ARBA" id="ARBA00023175"/>
    </source>
</evidence>
<dbReference type="Gene3D" id="3.40.850.10">
    <property type="entry name" value="Kinesin motor domain"/>
    <property type="match status" value="1"/>
</dbReference>
<dbReference type="EMBL" id="JAULSR010000004">
    <property type="protein sequence ID" value="KAK0621540.1"/>
    <property type="molecule type" value="Genomic_DNA"/>
</dbReference>
<dbReference type="InterPro" id="IPR014876">
    <property type="entry name" value="DEK_C"/>
</dbReference>
<keyword evidence="11 18" id="KW-0472">Membrane</keyword>
<dbReference type="GO" id="GO:0003779">
    <property type="term" value="F:actin binding"/>
    <property type="evidence" value="ECO:0007669"/>
    <property type="project" value="UniProtKB-KW"/>
</dbReference>
<dbReference type="Gene3D" id="1.10.10.60">
    <property type="entry name" value="Homeodomain-like"/>
    <property type="match status" value="1"/>
</dbReference>
<dbReference type="SUPFAM" id="SSF109715">
    <property type="entry name" value="DEK C-terminal domain"/>
    <property type="match status" value="1"/>
</dbReference>
<gene>
    <name evidence="21" type="ORF">B0T17DRAFT_534362</name>
</gene>
<dbReference type="GO" id="GO:0003774">
    <property type="term" value="F:cytoskeletal motor activity"/>
    <property type="evidence" value="ECO:0007669"/>
    <property type="project" value="UniProtKB-UniRule"/>
</dbReference>
<dbReference type="CDD" id="cd14879">
    <property type="entry name" value="MYSc_Myo17"/>
    <property type="match status" value="1"/>
</dbReference>
<comment type="caution">
    <text evidence="16">Lacks conserved residue(s) required for the propagation of feature annotation.</text>
</comment>
<dbReference type="SUPFAM" id="SSF53448">
    <property type="entry name" value="Nucleotide-diphospho-sugar transferases"/>
    <property type="match status" value="1"/>
</dbReference>
<feature type="region of interest" description="Disordered" evidence="17">
    <location>
        <begin position="586"/>
        <end position="649"/>
    </location>
</feature>
<comment type="similarity">
    <text evidence="16">Belongs to the TRAFAC class myosin-kinesin ATPase superfamily. Myosin family.</text>
</comment>
<evidence type="ECO:0000256" key="11">
    <source>
        <dbReference type="ARBA" id="ARBA00023136"/>
    </source>
</evidence>
<dbReference type="FunFam" id="1.10.10.60:FF:000337">
    <property type="entry name" value="Chitin synthase 8"/>
    <property type="match status" value="1"/>
</dbReference>
<feature type="transmembrane region" description="Helical" evidence="18">
    <location>
        <begin position="1637"/>
        <end position="1661"/>
    </location>
</feature>
<evidence type="ECO:0000256" key="13">
    <source>
        <dbReference type="ARBA" id="ARBA00023180"/>
    </source>
</evidence>
<accession>A0AA39WUF9</accession>
<keyword evidence="8 16" id="KW-0067">ATP-binding</keyword>
<dbReference type="Gene3D" id="1.20.58.530">
    <property type="match status" value="1"/>
</dbReference>
<dbReference type="Pfam" id="PF00173">
    <property type="entry name" value="Cyt-b5"/>
    <property type="match status" value="1"/>
</dbReference>
<evidence type="ECO:0000256" key="7">
    <source>
        <dbReference type="ARBA" id="ARBA00022741"/>
    </source>
</evidence>
<evidence type="ECO:0000256" key="4">
    <source>
        <dbReference type="ARBA" id="ARBA00022676"/>
    </source>
</evidence>
<comment type="caution">
    <text evidence="21">The sequence shown here is derived from an EMBL/GenBank/DDBJ whole genome shotgun (WGS) entry which is preliminary data.</text>
</comment>
<protein>
    <recommendedName>
        <fullName evidence="2">chitin synthase</fullName>
        <ecNumber evidence="2">2.4.1.16</ecNumber>
    </recommendedName>
</protein>
<dbReference type="PROSITE" id="PS51456">
    <property type="entry name" value="MYOSIN_MOTOR"/>
    <property type="match status" value="1"/>
</dbReference>
<evidence type="ECO:0000256" key="3">
    <source>
        <dbReference type="ARBA" id="ARBA00022475"/>
    </source>
</evidence>
<dbReference type="Gene3D" id="3.10.120.10">
    <property type="entry name" value="Cytochrome b5-like heme/steroid binding domain"/>
    <property type="match status" value="1"/>
</dbReference>
<organism evidence="21 22">
    <name type="scientific">Bombardia bombarda</name>
    <dbReference type="NCBI Taxonomy" id="252184"/>
    <lineage>
        <taxon>Eukaryota</taxon>
        <taxon>Fungi</taxon>
        <taxon>Dikarya</taxon>
        <taxon>Ascomycota</taxon>
        <taxon>Pezizomycotina</taxon>
        <taxon>Sordariomycetes</taxon>
        <taxon>Sordariomycetidae</taxon>
        <taxon>Sordariales</taxon>
        <taxon>Lasiosphaeriaceae</taxon>
        <taxon>Bombardia</taxon>
    </lineage>
</organism>
<comment type="catalytic activity">
    <reaction evidence="15">
        <text>[(1-&gt;4)-N-acetyl-beta-D-glucosaminyl](n) + UDP-N-acetyl-alpha-D-glucosamine = [(1-&gt;4)-N-acetyl-beta-D-glucosaminyl](n+1) + UDP + H(+)</text>
        <dbReference type="Rhea" id="RHEA:16637"/>
        <dbReference type="Rhea" id="RHEA-COMP:9593"/>
        <dbReference type="Rhea" id="RHEA-COMP:9595"/>
        <dbReference type="ChEBI" id="CHEBI:15378"/>
        <dbReference type="ChEBI" id="CHEBI:17029"/>
        <dbReference type="ChEBI" id="CHEBI:57705"/>
        <dbReference type="ChEBI" id="CHEBI:58223"/>
        <dbReference type="EC" id="2.4.1.16"/>
    </reaction>
    <physiologicalReaction direction="left-to-right" evidence="15">
        <dbReference type="Rhea" id="RHEA:16638"/>
    </physiologicalReaction>
</comment>
<evidence type="ECO:0000256" key="18">
    <source>
        <dbReference type="SAM" id="Phobius"/>
    </source>
</evidence>
<dbReference type="InterPro" id="IPR036961">
    <property type="entry name" value="Kinesin_motor_dom_sf"/>
</dbReference>
<keyword evidence="22" id="KW-1185">Reference proteome</keyword>
<proteinExistence type="inferred from homology"/>
<comment type="subcellular location">
    <subcellularLocation>
        <location evidence="1">Cell membrane</location>
        <topology evidence="1">Multi-pass membrane protein</topology>
    </subcellularLocation>
</comment>
<dbReference type="InterPro" id="IPR001199">
    <property type="entry name" value="Cyt_B5-like_heme/steroid-bd"/>
</dbReference>
<evidence type="ECO:0000256" key="1">
    <source>
        <dbReference type="ARBA" id="ARBA00004651"/>
    </source>
</evidence>
<keyword evidence="9 18" id="KW-1133">Transmembrane helix</keyword>
<feature type="transmembrane region" description="Helical" evidence="18">
    <location>
        <begin position="1612"/>
        <end position="1631"/>
    </location>
</feature>
<dbReference type="GO" id="GO:0005886">
    <property type="term" value="C:plasma membrane"/>
    <property type="evidence" value="ECO:0007669"/>
    <property type="project" value="UniProtKB-SubCell"/>
</dbReference>
<dbReference type="InterPro" id="IPR029044">
    <property type="entry name" value="Nucleotide-diphossugar_trans"/>
</dbReference>
<dbReference type="PANTHER" id="PTHR22914">
    <property type="entry name" value="CHITIN SYNTHASE"/>
    <property type="match status" value="1"/>
</dbReference>